<dbReference type="GO" id="GO:0008270">
    <property type="term" value="F:zinc ion binding"/>
    <property type="evidence" value="ECO:0007669"/>
    <property type="project" value="UniProtKB-KW"/>
</dbReference>
<comment type="caution">
    <text evidence="8">The sequence shown here is derived from an EMBL/GenBank/DDBJ whole genome shotgun (WGS) entry which is preliminary data.</text>
</comment>
<dbReference type="Pfam" id="PF00645">
    <property type="entry name" value="zf-PARP"/>
    <property type="match status" value="1"/>
</dbReference>
<sequence length="127" mass="14188">MPYRVEYASSNRAKCKGQKPCKGTPILKGSLRFGTIVDVGGNTSFAWRHWGCLTAKVLENVKKEHEEASELDGFEDLNEEDQERVTKAWEDGHVADEDIPESARKDGEGEEGEEKPKKKAAPKKKKA</sequence>
<feature type="compositionally biased region" description="Acidic residues" evidence="6">
    <location>
        <begin position="69"/>
        <end position="82"/>
    </location>
</feature>
<evidence type="ECO:0000256" key="5">
    <source>
        <dbReference type="ARBA" id="ARBA00023242"/>
    </source>
</evidence>
<gene>
    <name evidence="8" type="ORF">MYCIT1_LOCUS5643</name>
</gene>
<dbReference type="GO" id="GO:0003677">
    <property type="term" value="F:DNA binding"/>
    <property type="evidence" value="ECO:0007669"/>
    <property type="project" value="InterPro"/>
</dbReference>
<feature type="non-terminal residue" evidence="8">
    <location>
        <position position="1"/>
    </location>
</feature>
<evidence type="ECO:0000256" key="1">
    <source>
        <dbReference type="ARBA" id="ARBA00004123"/>
    </source>
</evidence>
<name>A0AAD2Q1A2_9AGAR</name>
<evidence type="ECO:0000256" key="2">
    <source>
        <dbReference type="ARBA" id="ARBA00022723"/>
    </source>
</evidence>
<evidence type="ECO:0000313" key="9">
    <source>
        <dbReference type="Proteomes" id="UP001295794"/>
    </source>
</evidence>
<protein>
    <recommendedName>
        <fullName evidence="7">PARP-type domain-containing protein</fullName>
    </recommendedName>
</protein>
<evidence type="ECO:0000256" key="3">
    <source>
        <dbReference type="ARBA" id="ARBA00022771"/>
    </source>
</evidence>
<keyword evidence="2" id="KW-0479">Metal-binding</keyword>
<organism evidence="8 9">
    <name type="scientific">Mycena citricolor</name>
    <dbReference type="NCBI Taxonomy" id="2018698"/>
    <lineage>
        <taxon>Eukaryota</taxon>
        <taxon>Fungi</taxon>
        <taxon>Dikarya</taxon>
        <taxon>Basidiomycota</taxon>
        <taxon>Agaricomycotina</taxon>
        <taxon>Agaricomycetes</taxon>
        <taxon>Agaricomycetidae</taxon>
        <taxon>Agaricales</taxon>
        <taxon>Marasmiineae</taxon>
        <taxon>Mycenaceae</taxon>
        <taxon>Mycena</taxon>
    </lineage>
</organism>
<accession>A0AAD2Q1A2</accession>
<dbReference type="GO" id="GO:0005634">
    <property type="term" value="C:nucleus"/>
    <property type="evidence" value="ECO:0007669"/>
    <property type="project" value="UniProtKB-SubCell"/>
</dbReference>
<dbReference type="Proteomes" id="UP001295794">
    <property type="component" value="Unassembled WGS sequence"/>
</dbReference>
<evidence type="ECO:0000313" key="8">
    <source>
        <dbReference type="EMBL" id="CAK5264998.1"/>
    </source>
</evidence>
<dbReference type="Gene3D" id="3.30.1740.10">
    <property type="entry name" value="Zinc finger, PARP-type"/>
    <property type="match status" value="1"/>
</dbReference>
<comment type="subcellular location">
    <subcellularLocation>
        <location evidence="1">Nucleus</location>
    </subcellularLocation>
</comment>
<feature type="compositionally biased region" description="Basic and acidic residues" evidence="6">
    <location>
        <begin position="83"/>
        <end position="107"/>
    </location>
</feature>
<feature type="domain" description="PARP-type" evidence="7">
    <location>
        <begin position="3"/>
        <end position="93"/>
    </location>
</feature>
<dbReference type="PROSITE" id="PS50064">
    <property type="entry name" value="ZF_PARP_2"/>
    <property type="match status" value="1"/>
</dbReference>
<dbReference type="InterPro" id="IPR036957">
    <property type="entry name" value="Znf_PARP_sf"/>
</dbReference>
<keyword evidence="3" id="KW-0863">Zinc-finger</keyword>
<feature type="region of interest" description="Disordered" evidence="6">
    <location>
        <begin position="65"/>
        <end position="127"/>
    </location>
</feature>
<dbReference type="AlphaFoldDB" id="A0AAD2Q1A2"/>
<keyword evidence="4" id="KW-0862">Zinc</keyword>
<reference evidence="8" key="1">
    <citation type="submission" date="2023-11" db="EMBL/GenBank/DDBJ databases">
        <authorList>
            <person name="De Vega J J."/>
            <person name="De Vega J J."/>
        </authorList>
    </citation>
    <scope>NUCLEOTIDE SEQUENCE</scope>
</reference>
<dbReference type="SMART" id="SM01336">
    <property type="entry name" value="zf-PARP"/>
    <property type="match status" value="1"/>
</dbReference>
<evidence type="ECO:0000259" key="7">
    <source>
        <dbReference type="PROSITE" id="PS50064"/>
    </source>
</evidence>
<evidence type="ECO:0000256" key="4">
    <source>
        <dbReference type="ARBA" id="ARBA00022833"/>
    </source>
</evidence>
<dbReference type="EMBL" id="CAVNYO010000078">
    <property type="protein sequence ID" value="CAK5264998.1"/>
    <property type="molecule type" value="Genomic_DNA"/>
</dbReference>
<keyword evidence="9" id="KW-1185">Reference proteome</keyword>
<dbReference type="InterPro" id="IPR001510">
    <property type="entry name" value="Znf_PARP"/>
</dbReference>
<keyword evidence="5" id="KW-0539">Nucleus</keyword>
<evidence type="ECO:0000256" key="6">
    <source>
        <dbReference type="SAM" id="MobiDB-lite"/>
    </source>
</evidence>
<dbReference type="SUPFAM" id="SSF57716">
    <property type="entry name" value="Glucocorticoid receptor-like (DNA-binding domain)"/>
    <property type="match status" value="1"/>
</dbReference>
<feature type="compositionally biased region" description="Basic residues" evidence="6">
    <location>
        <begin position="117"/>
        <end position="127"/>
    </location>
</feature>
<proteinExistence type="predicted"/>